<gene>
    <name evidence="1" type="primary">MAN5_7</name>
    <name evidence="1" type="ORF">CK203_059555</name>
</gene>
<proteinExistence type="predicted"/>
<dbReference type="AlphaFoldDB" id="A0A438FRM0"/>
<dbReference type="InterPro" id="IPR045053">
    <property type="entry name" value="MAN-like"/>
</dbReference>
<dbReference type="InterPro" id="IPR017853">
    <property type="entry name" value="GH"/>
</dbReference>
<evidence type="ECO:0000313" key="1">
    <source>
        <dbReference type="EMBL" id="RVW62604.1"/>
    </source>
</evidence>
<dbReference type="EMBL" id="QGNW01000766">
    <property type="protein sequence ID" value="RVW62604.1"/>
    <property type="molecule type" value="Genomic_DNA"/>
</dbReference>
<reference evidence="1 2" key="1">
    <citation type="journal article" date="2018" name="PLoS Genet.">
        <title>Population sequencing reveals clonal diversity and ancestral inbreeding in the grapevine cultivar Chardonnay.</title>
        <authorList>
            <person name="Roach M.J."/>
            <person name="Johnson D.L."/>
            <person name="Bohlmann J."/>
            <person name="van Vuuren H.J."/>
            <person name="Jones S.J."/>
            <person name="Pretorius I.S."/>
            <person name="Schmidt S.A."/>
            <person name="Borneman A.R."/>
        </authorList>
    </citation>
    <scope>NUCLEOTIDE SEQUENCE [LARGE SCALE GENOMIC DNA]</scope>
    <source>
        <strain evidence="2">cv. Chardonnay</strain>
        <tissue evidence="1">Leaf</tissue>
    </source>
</reference>
<dbReference type="SUPFAM" id="SSF51445">
    <property type="entry name" value="(Trans)glycosidases"/>
    <property type="match status" value="1"/>
</dbReference>
<name>A0A438FRM0_VITVI</name>
<evidence type="ECO:0000313" key="2">
    <source>
        <dbReference type="Proteomes" id="UP000288805"/>
    </source>
</evidence>
<dbReference type="GO" id="GO:0016985">
    <property type="term" value="F:mannan endo-1,4-beta-mannosidase activity"/>
    <property type="evidence" value="ECO:0007669"/>
    <property type="project" value="UniProtKB-EC"/>
</dbReference>
<organism evidence="1 2">
    <name type="scientific">Vitis vinifera</name>
    <name type="common">Grape</name>
    <dbReference type="NCBI Taxonomy" id="29760"/>
    <lineage>
        <taxon>Eukaryota</taxon>
        <taxon>Viridiplantae</taxon>
        <taxon>Streptophyta</taxon>
        <taxon>Embryophyta</taxon>
        <taxon>Tracheophyta</taxon>
        <taxon>Spermatophyta</taxon>
        <taxon>Magnoliopsida</taxon>
        <taxon>eudicotyledons</taxon>
        <taxon>Gunneridae</taxon>
        <taxon>Pentapetalae</taxon>
        <taxon>rosids</taxon>
        <taxon>Vitales</taxon>
        <taxon>Vitaceae</taxon>
        <taxon>Viteae</taxon>
        <taxon>Vitis</taxon>
    </lineage>
</organism>
<dbReference type="Proteomes" id="UP000288805">
    <property type="component" value="Unassembled WGS sequence"/>
</dbReference>
<sequence>MQSHCVDSKGILKKPLVMAELGKSSKDQGYSLSARDQYLSTVYQRMNNFESSGGGISGSLVWQLMAEGMDSYGDGYGIILSQDASTRGFRISIDTGTTRSSRIRLVHGWYWTDT</sequence>
<dbReference type="Gene3D" id="3.20.20.80">
    <property type="entry name" value="Glycosidases"/>
    <property type="match status" value="1"/>
</dbReference>
<dbReference type="PANTHER" id="PTHR31451">
    <property type="match status" value="1"/>
</dbReference>
<accession>A0A438FRM0</accession>
<comment type="caution">
    <text evidence="1">The sequence shown here is derived from an EMBL/GenBank/DDBJ whole genome shotgun (WGS) entry which is preliminary data.</text>
</comment>
<protein>
    <submittedName>
        <fullName evidence="1">Mannan endo-1,4-beta-mannosidase 5</fullName>
    </submittedName>
</protein>
<dbReference type="PANTHER" id="PTHR31451:SF59">
    <property type="entry name" value="MANNAN ENDO-1,4-BETA-MANNOSIDASE"/>
    <property type="match status" value="1"/>
</dbReference>